<evidence type="ECO:0000313" key="5">
    <source>
        <dbReference type="Proteomes" id="UP001165667"/>
    </source>
</evidence>
<dbReference type="Pfam" id="PF00583">
    <property type="entry name" value="Acetyltransf_1"/>
    <property type="match status" value="1"/>
</dbReference>
<dbReference type="RefSeq" id="WP_282583587.1">
    <property type="nucleotide sequence ID" value="NZ_JAMOIM010000002.1"/>
</dbReference>
<dbReference type="SUPFAM" id="SSF55729">
    <property type="entry name" value="Acyl-CoA N-acyltransferases (Nat)"/>
    <property type="match status" value="1"/>
</dbReference>
<dbReference type="InterPro" id="IPR000182">
    <property type="entry name" value="GNAT_dom"/>
</dbReference>
<feature type="domain" description="N-acetyltransferase" evidence="3">
    <location>
        <begin position="27"/>
        <end position="175"/>
    </location>
</feature>
<keyword evidence="2" id="KW-0012">Acyltransferase</keyword>
<dbReference type="GO" id="GO:0016747">
    <property type="term" value="F:acyltransferase activity, transferring groups other than amino-acyl groups"/>
    <property type="evidence" value="ECO:0007669"/>
    <property type="project" value="InterPro"/>
</dbReference>
<keyword evidence="5" id="KW-1185">Reference proteome</keyword>
<dbReference type="Proteomes" id="UP001165667">
    <property type="component" value="Unassembled WGS sequence"/>
</dbReference>
<proteinExistence type="predicted"/>
<name>A0AA42CLB8_9HYPH</name>
<dbReference type="InterPro" id="IPR050832">
    <property type="entry name" value="Bact_Acetyltransf"/>
</dbReference>
<accession>A0AA42CLB8</accession>
<dbReference type="Gene3D" id="3.40.630.30">
    <property type="match status" value="1"/>
</dbReference>
<dbReference type="AlphaFoldDB" id="A0AA42CLB8"/>
<dbReference type="PROSITE" id="PS51186">
    <property type="entry name" value="GNAT"/>
    <property type="match status" value="1"/>
</dbReference>
<reference evidence="4" key="1">
    <citation type="submission" date="2022-05" db="EMBL/GenBank/DDBJ databases">
        <authorList>
            <person name="Pankratov T."/>
        </authorList>
    </citation>
    <scope>NUCLEOTIDE SEQUENCE</scope>
    <source>
        <strain evidence="4">BP6-180914</strain>
    </source>
</reference>
<comment type="caution">
    <text evidence="4">The sequence shown here is derived from an EMBL/GenBank/DDBJ whole genome shotgun (WGS) entry which is preliminary data.</text>
</comment>
<evidence type="ECO:0000256" key="1">
    <source>
        <dbReference type="ARBA" id="ARBA00022679"/>
    </source>
</evidence>
<evidence type="ECO:0000259" key="3">
    <source>
        <dbReference type="PROSITE" id="PS51186"/>
    </source>
</evidence>
<gene>
    <name evidence="4" type="ORF">M8523_04205</name>
</gene>
<dbReference type="PANTHER" id="PTHR43877">
    <property type="entry name" value="AMINOALKYLPHOSPHONATE N-ACETYLTRANSFERASE-RELATED-RELATED"/>
    <property type="match status" value="1"/>
</dbReference>
<dbReference type="PANTHER" id="PTHR43877:SF2">
    <property type="entry name" value="AMINOALKYLPHOSPHONATE N-ACETYLTRANSFERASE-RELATED"/>
    <property type="match status" value="1"/>
</dbReference>
<protein>
    <submittedName>
        <fullName evidence="4">GNAT family N-acetyltransferase</fullName>
    </submittedName>
</protein>
<organism evidence="4 5">
    <name type="scientific">Lichenifustis flavocetrariae</name>
    <dbReference type="NCBI Taxonomy" id="2949735"/>
    <lineage>
        <taxon>Bacteria</taxon>
        <taxon>Pseudomonadati</taxon>
        <taxon>Pseudomonadota</taxon>
        <taxon>Alphaproteobacteria</taxon>
        <taxon>Hyphomicrobiales</taxon>
        <taxon>Lichenihabitantaceae</taxon>
        <taxon>Lichenifustis</taxon>
    </lineage>
</organism>
<sequence>MVDWCREPAEAATIAAFFVAHAEPSYISHSELQFGRAESMSLWSDTLAAQIEAQAVGAANNTATASGSRLALATSAGELAAMAFVSLTPDVRRPFATVEDLLIAPDTRGCGLGASLLGWIETECRDLGFHRLFLESGADNHAAHRFFARQGFVQTSIVMVRDLERAAVSRAAPLDAGLVDQQFLIDTIE</sequence>
<evidence type="ECO:0000256" key="2">
    <source>
        <dbReference type="ARBA" id="ARBA00023315"/>
    </source>
</evidence>
<dbReference type="EMBL" id="JAMOIM010000002">
    <property type="protein sequence ID" value="MCW6507217.1"/>
    <property type="molecule type" value="Genomic_DNA"/>
</dbReference>
<dbReference type="InterPro" id="IPR016181">
    <property type="entry name" value="Acyl_CoA_acyltransferase"/>
</dbReference>
<evidence type="ECO:0000313" key="4">
    <source>
        <dbReference type="EMBL" id="MCW6507217.1"/>
    </source>
</evidence>
<keyword evidence="1" id="KW-0808">Transferase</keyword>